<dbReference type="Proteomes" id="UP000077098">
    <property type="component" value="Unassembled WGS sequence"/>
</dbReference>
<comment type="caution">
    <text evidence="1">The sequence shown here is derived from an EMBL/GenBank/DDBJ whole genome shotgun (WGS) entry which is preliminary data.</text>
</comment>
<organism evidence="1 2">
    <name type="scientific">Agrobacterium tumefaciens</name>
    <dbReference type="NCBI Taxonomy" id="358"/>
    <lineage>
        <taxon>Bacteria</taxon>
        <taxon>Pseudomonadati</taxon>
        <taxon>Pseudomonadota</taxon>
        <taxon>Alphaproteobacteria</taxon>
        <taxon>Hyphomicrobiales</taxon>
        <taxon>Rhizobiaceae</taxon>
        <taxon>Rhizobium/Agrobacterium group</taxon>
        <taxon>Agrobacterium</taxon>
        <taxon>Agrobacterium tumefaciens complex</taxon>
    </lineage>
</organism>
<evidence type="ECO:0000313" key="2">
    <source>
        <dbReference type="Proteomes" id="UP000077098"/>
    </source>
</evidence>
<accession>A0A176X9B1</accession>
<protein>
    <submittedName>
        <fullName evidence="1">Uncharacterized protein</fullName>
    </submittedName>
</protein>
<evidence type="ECO:0000313" key="1">
    <source>
        <dbReference type="EMBL" id="OAE43705.1"/>
    </source>
</evidence>
<gene>
    <name evidence="1" type="ORF">A7J57_05465</name>
</gene>
<dbReference type="EMBL" id="LXPS01000022">
    <property type="protein sequence ID" value="OAE43705.1"/>
    <property type="molecule type" value="Genomic_DNA"/>
</dbReference>
<name>A0A176X9B1_AGRTU</name>
<dbReference type="AlphaFoldDB" id="A0A176X9B1"/>
<dbReference type="RefSeq" id="WP_063949712.1">
    <property type="nucleotide sequence ID" value="NZ_LXPS01000022.1"/>
</dbReference>
<sequence length="218" mass="23679">MSASIARFLKDFGETKPQLPAPAFGDVFTDTDLMPGFADSSSGFADLGPVDIESEKQAAYERGRADATRELTEKMQAEREELLAAHAAELEDLRTVYLEETAIFLSRGLREGIDAIAANLSDQAAAILAPLLTEKLSLKAVSALADVVRAAMPDGKAVTLVVKGPKTLFDQLKTQPGFEEETMKFTETTDIDLSVELDESVFVTRMSAWASSLRKVMK</sequence>
<proteinExistence type="predicted"/>
<reference evidence="1 2" key="1">
    <citation type="submission" date="2016-05" db="EMBL/GenBank/DDBJ databases">
        <authorList>
            <person name="Lavstsen T."/>
            <person name="Jespersen J.S."/>
        </authorList>
    </citation>
    <scope>NUCLEOTIDE SEQUENCE [LARGE SCALE GENOMIC DNA]</scope>
    <source>
        <strain evidence="1 2">KCJ1736</strain>
    </source>
</reference>